<dbReference type="EMBL" id="JAPDRL010000240">
    <property type="protein sequence ID" value="KAJ9654373.1"/>
    <property type="molecule type" value="Genomic_DNA"/>
</dbReference>
<comment type="caution">
    <text evidence="5">The sequence shown here is derived from an EMBL/GenBank/DDBJ whole genome shotgun (WGS) entry which is preliminary data.</text>
</comment>
<dbReference type="InterPro" id="IPR019775">
    <property type="entry name" value="WD40_repeat_CS"/>
</dbReference>
<keyword evidence="2" id="KW-0677">Repeat</keyword>
<name>A0ABQ9NIX3_9PEZI</name>
<evidence type="ECO:0000256" key="1">
    <source>
        <dbReference type="ARBA" id="ARBA00022574"/>
    </source>
</evidence>
<dbReference type="InterPro" id="IPR015943">
    <property type="entry name" value="WD40/YVTN_repeat-like_dom_sf"/>
</dbReference>
<feature type="domain" description="Nephrocystin 3-like N-terminal" evidence="4">
    <location>
        <begin position="191"/>
        <end position="351"/>
    </location>
</feature>
<dbReference type="Pfam" id="PF00400">
    <property type="entry name" value="WD40"/>
    <property type="match status" value="3"/>
</dbReference>
<feature type="repeat" description="WD" evidence="3">
    <location>
        <begin position="700"/>
        <end position="741"/>
    </location>
</feature>
<gene>
    <name evidence="5" type="ORF">H2201_009008</name>
</gene>
<dbReference type="PROSITE" id="PS50294">
    <property type="entry name" value="WD_REPEATS_REGION"/>
    <property type="match status" value="2"/>
</dbReference>
<keyword evidence="6" id="KW-1185">Reference proteome</keyword>
<feature type="repeat" description="WD" evidence="3">
    <location>
        <begin position="742"/>
        <end position="783"/>
    </location>
</feature>
<organism evidence="5 6">
    <name type="scientific">Coniosporium apollinis</name>
    <dbReference type="NCBI Taxonomy" id="61459"/>
    <lineage>
        <taxon>Eukaryota</taxon>
        <taxon>Fungi</taxon>
        <taxon>Dikarya</taxon>
        <taxon>Ascomycota</taxon>
        <taxon>Pezizomycotina</taxon>
        <taxon>Dothideomycetes</taxon>
        <taxon>Dothideomycetes incertae sedis</taxon>
        <taxon>Coniosporium</taxon>
    </lineage>
</organism>
<dbReference type="Pfam" id="PF24883">
    <property type="entry name" value="NPHP3_N"/>
    <property type="match status" value="1"/>
</dbReference>
<evidence type="ECO:0000256" key="3">
    <source>
        <dbReference type="PROSITE-ProRule" id="PRU00221"/>
    </source>
</evidence>
<dbReference type="Proteomes" id="UP001172684">
    <property type="component" value="Unassembled WGS sequence"/>
</dbReference>
<proteinExistence type="predicted"/>
<dbReference type="SUPFAM" id="SSF50978">
    <property type="entry name" value="WD40 repeat-like"/>
    <property type="match status" value="1"/>
</dbReference>
<dbReference type="InterPro" id="IPR001680">
    <property type="entry name" value="WD40_rpt"/>
</dbReference>
<dbReference type="Gene3D" id="3.40.50.300">
    <property type="entry name" value="P-loop containing nucleotide triphosphate hydrolases"/>
    <property type="match status" value="1"/>
</dbReference>
<dbReference type="CDD" id="cd00200">
    <property type="entry name" value="WD40"/>
    <property type="match status" value="1"/>
</dbReference>
<dbReference type="InterPro" id="IPR056884">
    <property type="entry name" value="NPHP3-like_N"/>
</dbReference>
<dbReference type="SUPFAM" id="SSF52540">
    <property type="entry name" value="P-loop containing nucleoside triphosphate hydrolases"/>
    <property type="match status" value="1"/>
</dbReference>
<dbReference type="InterPro" id="IPR027417">
    <property type="entry name" value="P-loop_NTPase"/>
</dbReference>
<dbReference type="InterPro" id="IPR036322">
    <property type="entry name" value="WD40_repeat_dom_sf"/>
</dbReference>
<dbReference type="SMART" id="SM00320">
    <property type="entry name" value="WD40"/>
    <property type="match status" value="3"/>
</dbReference>
<dbReference type="PROSITE" id="PS00678">
    <property type="entry name" value="WD_REPEATS_1"/>
    <property type="match status" value="2"/>
</dbReference>
<keyword evidence="1 3" id="KW-0853">WD repeat</keyword>
<dbReference type="Gene3D" id="2.130.10.10">
    <property type="entry name" value="YVTN repeat-like/Quinoprotein amine dehydrogenase"/>
    <property type="match status" value="1"/>
</dbReference>
<sequence length="864" mass="96732">MEVLGGAASVIAVVDIAGKVLSLCWKYYSAVKDAKTDIDRLCKEIEAVQGVLKQAQELAKGPKASKLLASKPLIEKIPSELREEFARLEEQLDPGKRRKAMHTFGLRALKWPLTSEQVDKTLRVLERHKTTLLTALTTDQMTVVLGIEDRTHEQSTNLSKLPCAQGAAYNHWIWQHEDRCLPDTRVELRRQIMAWSQDPKAACIFWLNGMAGTGKSTISRTVASDLANEKRLAASFFFSRGRGDISHAGKFFTTIAAQLASRLPALRPSISKAVKDHFDISQRGLSEQWKHLIFEPLSSLENIQAHSTTLVVVIDALDECEGEDDIKVILQLLAEAKNLTTIRLRVFVTSRPETPIRLGFRKMSGETHQDFVLHEIPPPIVSHDISVFFQHRLAGVKAERGWSTPWPGDQTIEQLVEKAAGLFIYAATTCRFIQDKKYNPKDRLALILKGGAAGQSSTKQLDGIYTQVLRHSIIEGCDMSEHKELLGRFTKIVGSIVTMFDVMAVKCLSKLLALPEWVVEVTLDSLRSVLDVPDLEDQPVRIFHPSFRDFLLDRERCFDSRFWIDEKERHISLFRNCLTLMSKHLRKDICDLRAPGTLTSEVSKDSIQNAVPSDVQYACRYWVHHFQRGSSEPRDYERILQFLQQDFLHWLEALGLVGRVAEGILMVRTLESALTLVASASRDKTVRLWDAAMGALRSTLEGHSGTVTAAVFSPDGKLVASASNDNTVRLWDAATGALHSTLEGHSDTVRAVVFSPDGKLVASASYDNTVRLWDITQKKTIEVIDTGRSIRHLSFSDNGTQLHTDRGILELKHSTKAKAKAKDPLLASSSSPLYVNAQWVTYEWDVAPVLTRNRFLPGKLPRSV</sequence>
<evidence type="ECO:0000313" key="6">
    <source>
        <dbReference type="Proteomes" id="UP001172684"/>
    </source>
</evidence>
<dbReference type="PROSITE" id="PS50082">
    <property type="entry name" value="WD_REPEATS_2"/>
    <property type="match status" value="3"/>
</dbReference>
<protein>
    <recommendedName>
        <fullName evidence="4">Nephrocystin 3-like N-terminal domain-containing protein</fullName>
    </recommendedName>
</protein>
<evidence type="ECO:0000259" key="4">
    <source>
        <dbReference type="Pfam" id="PF24883"/>
    </source>
</evidence>
<evidence type="ECO:0000313" key="5">
    <source>
        <dbReference type="EMBL" id="KAJ9654373.1"/>
    </source>
</evidence>
<evidence type="ECO:0000256" key="2">
    <source>
        <dbReference type="ARBA" id="ARBA00022737"/>
    </source>
</evidence>
<reference evidence="5" key="1">
    <citation type="submission" date="2022-10" db="EMBL/GenBank/DDBJ databases">
        <title>Culturing micro-colonial fungi from biological soil crusts in the Mojave desert and describing Neophaeococcomyces mojavensis, and introducing the new genera and species Taxawa tesnikishii.</title>
        <authorList>
            <person name="Kurbessoian T."/>
            <person name="Stajich J.E."/>
        </authorList>
    </citation>
    <scope>NUCLEOTIDE SEQUENCE</scope>
    <source>
        <strain evidence="5">TK_1</strain>
    </source>
</reference>
<dbReference type="PRINTS" id="PR00320">
    <property type="entry name" value="GPROTEINBRPT"/>
</dbReference>
<accession>A0ABQ9NIX3</accession>
<dbReference type="PANTHER" id="PTHR10039:SF17">
    <property type="entry name" value="FUNGAL STAND N-TERMINAL GOODBYE DOMAIN-CONTAINING PROTEIN-RELATED"/>
    <property type="match status" value="1"/>
</dbReference>
<feature type="repeat" description="WD" evidence="3">
    <location>
        <begin position="676"/>
        <end position="699"/>
    </location>
</feature>
<dbReference type="InterPro" id="IPR020472">
    <property type="entry name" value="WD40_PAC1"/>
</dbReference>
<dbReference type="PANTHER" id="PTHR10039">
    <property type="entry name" value="AMELOGENIN"/>
    <property type="match status" value="1"/>
</dbReference>